<dbReference type="GO" id="GO:0003677">
    <property type="term" value="F:DNA binding"/>
    <property type="evidence" value="ECO:0007669"/>
    <property type="project" value="InterPro"/>
</dbReference>
<dbReference type="Gene3D" id="1.10.260.40">
    <property type="entry name" value="lambda repressor-like DNA-binding domains"/>
    <property type="match status" value="1"/>
</dbReference>
<evidence type="ECO:0000313" key="3">
    <source>
        <dbReference type="Proteomes" id="UP001240236"/>
    </source>
</evidence>
<dbReference type="CDD" id="cd00093">
    <property type="entry name" value="HTH_XRE"/>
    <property type="match status" value="1"/>
</dbReference>
<feature type="domain" description="HTH cro/C1-type" evidence="1">
    <location>
        <begin position="18"/>
        <end position="72"/>
    </location>
</feature>
<dbReference type="EMBL" id="JAUSUZ010000001">
    <property type="protein sequence ID" value="MDQ0368398.1"/>
    <property type="molecule type" value="Genomic_DNA"/>
</dbReference>
<dbReference type="Proteomes" id="UP001240236">
    <property type="component" value="Unassembled WGS sequence"/>
</dbReference>
<organism evidence="2 3">
    <name type="scientific">Catenuloplanes indicus</name>
    <dbReference type="NCBI Taxonomy" id="137267"/>
    <lineage>
        <taxon>Bacteria</taxon>
        <taxon>Bacillati</taxon>
        <taxon>Actinomycetota</taxon>
        <taxon>Actinomycetes</taxon>
        <taxon>Micromonosporales</taxon>
        <taxon>Micromonosporaceae</taxon>
        <taxon>Catenuloplanes</taxon>
    </lineage>
</organism>
<dbReference type="InterPro" id="IPR001387">
    <property type="entry name" value="Cro/C1-type_HTH"/>
</dbReference>
<dbReference type="InterPro" id="IPR043917">
    <property type="entry name" value="DUF5753"/>
</dbReference>
<dbReference type="PROSITE" id="PS50943">
    <property type="entry name" value="HTH_CROC1"/>
    <property type="match status" value="1"/>
</dbReference>
<comment type="caution">
    <text evidence="2">The sequence shown here is derived from an EMBL/GenBank/DDBJ whole genome shotgun (WGS) entry which is preliminary data.</text>
</comment>
<accession>A0AAE3W1Z1</accession>
<proteinExistence type="predicted"/>
<gene>
    <name evidence="2" type="ORF">J2S42_005067</name>
</gene>
<dbReference type="RefSeq" id="WP_307242937.1">
    <property type="nucleotide sequence ID" value="NZ_JAUSUZ010000001.1"/>
</dbReference>
<evidence type="ECO:0000259" key="1">
    <source>
        <dbReference type="PROSITE" id="PS50943"/>
    </source>
</evidence>
<dbReference type="InterPro" id="IPR010982">
    <property type="entry name" value="Lambda_DNA-bd_dom_sf"/>
</dbReference>
<evidence type="ECO:0000313" key="2">
    <source>
        <dbReference type="EMBL" id="MDQ0368398.1"/>
    </source>
</evidence>
<keyword evidence="3" id="KW-1185">Reference proteome</keyword>
<name>A0AAE3W1Z1_9ACTN</name>
<dbReference type="Pfam" id="PF13560">
    <property type="entry name" value="HTH_31"/>
    <property type="match status" value="1"/>
</dbReference>
<dbReference type="Pfam" id="PF19054">
    <property type="entry name" value="DUF5753"/>
    <property type="match status" value="1"/>
</dbReference>
<dbReference type="AlphaFoldDB" id="A0AAE3W1Z1"/>
<sequence>MDAEPGSTVPRRQLGRYLRRLREQAGVTVKAAAAELECSIQKLWRIEKGAVPVRGADVKVLCQRYGASEEMTQALVALAKETKAKGWWHSYGDVVPRWFEVYVGMEAAASRLRMYEPSLVPGLLQSRDYADAAIRADQPGMGDEERRRRVDLRRERQELLARSFPEPPALEAIVCETVLRRDPGPPGVMARQLAYLQKAGEQPHISIRILPLAIGLHRASVAGAFTILEFPSEGNERREPPTVYSESLTGAIYLDKSQEIEAYEEVWVSLAASALSEGDSAAMIASLIKELNRSD</sequence>
<protein>
    <submittedName>
        <fullName evidence="2">Transcriptional regulator with XRE-family HTH domain</fullName>
    </submittedName>
</protein>
<dbReference type="SUPFAM" id="SSF47413">
    <property type="entry name" value="lambda repressor-like DNA-binding domains"/>
    <property type="match status" value="1"/>
</dbReference>
<reference evidence="2 3" key="1">
    <citation type="submission" date="2023-07" db="EMBL/GenBank/DDBJ databases">
        <title>Sequencing the genomes of 1000 actinobacteria strains.</title>
        <authorList>
            <person name="Klenk H.-P."/>
        </authorList>
    </citation>
    <scope>NUCLEOTIDE SEQUENCE [LARGE SCALE GENOMIC DNA]</scope>
    <source>
        <strain evidence="2 3">DSM 44709</strain>
    </source>
</reference>